<proteinExistence type="predicted"/>
<comment type="caution">
    <text evidence="2">The sequence shown here is derived from an EMBL/GenBank/DDBJ whole genome shotgun (WGS) entry which is preliminary data.</text>
</comment>
<evidence type="ECO:0008006" key="4">
    <source>
        <dbReference type="Google" id="ProtNLM"/>
    </source>
</evidence>
<dbReference type="PANTHER" id="PTHR46060:SF1">
    <property type="entry name" value="MARINER MOS1 TRANSPOSASE-LIKE PROTEIN"/>
    <property type="match status" value="1"/>
</dbReference>
<dbReference type="InterPro" id="IPR036397">
    <property type="entry name" value="RNaseH_sf"/>
</dbReference>
<dbReference type="GO" id="GO:0005634">
    <property type="term" value="C:nucleus"/>
    <property type="evidence" value="ECO:0007669"/>
    <property type="project" value="TreeGrafter"/>
</dbReference>
<dbReference type="GO" id="GO:0035861">
    <property type="term" value="C:site of double-strand break"/>
    <property type="evidence" value="ECO:0007669"/>
    <property type="project" value="TreeGrafter"/>
</dbReference>
<dbReference type="Proteomes" id="UP000677228">
    <property type="component" value="Unassembled WGS sequence"/>
</dbReference>
<gene>
    <name evidence="1" type="ORF">OVA965_LOCUS12360</name>
    <name evidence="2" type="ORF">TMI583_LOCUS12364</name>
</gene>
<accession>A0A8S2IFR8</accession>
<dbReference type="GO" id="GO:0044774">
    <property type="term" value="P:mitotic DNA integrity checkpoint signaling"/>
    <property type="evidence" value="ECO:0007669"/>
    <property type="project" value="TreeGrafter"/>
</dbReference>
<dbReference type="EMBL" id="CAJOBA010004959">
    <property type="protein sequence ID" value="CAF3728803.1"/>
    <property type="molecule type" value="Genomic_DNA"/>
</dbReference>
<evidence type="ECO:0000313" key="2">
    <source>
        <dbReference type="EMBL" id="CAF3728803.1"/>
    </source>
</evidence>
<feature type="non-terminal residue" evidence="2">
    <location>
        <position position="1"/>
    </location>
</feature>
<dbReference type="GO" id="GO:0000729">
    <property type="term" value="P:DNA double-strand break processing"/>
    <property type="evidence" value="ECO:0007669"/>
    <property type="project" value="TreeGrafter"/>
</dbReference>
<dbReference type="GO" id="GO:0006303">
    <property type="term" value="P:double-strand break repair via nonhomologous end joining"/>
    <property type="evidence" value="ECO:0007669"/>
    <property type="project" value="TreeGrafter"/>
</dbReference>
<dbReference type="GO" id="GO:0046975">
    <property type="term" value="F:histone H3K36 methyltransferase activity"/>
    <property type="evidence" value="ECO:0007669"/>
    <property type="project" value="TreeGrafter"/>
</dbReference>
<dbReference type="GO" id="GO:0031297">
    <property type="term" value="P:replication fork processing"/>
    <property type="evidence" value="ECO:0007669"/>
    <property type="project" value="TreeGrafter"/>
</dbReference>
<dbReference type="AlphaFoldDB" id="A0A8S2IFR8"/>
<protein>
    <recommendedName>
        <fullName evidence="4">Transposase</fullName>
    </recommendedName>
</protein>
<dbReference type="GO" id="GO:0044547">
    <property type="term" value="F:DNA topoisomerase binding"/>
    <property type="evidence" value="ECO:0007669"/>
    <property type="project" value="TreeGrafter"/>
</dbReference>
<evidence type="ECO:0000313" key="1">
    <source>
        <dbReference type="EMBL" id="CAF0955466.1"/>
    </source>
</evidence>
<dbReference type="Proteomes" id="UP000682733">
    <property type="component" value="Unassembled WGS sequence"/>
</dbReference>
<reference evidence="2" key="1">
    <citation type="submission" date="2021-02" db="EMBL/GenBank/DDBJ databases">
        <authorList>
            <person name="Nowell W R."/>
        </authorList>
    </citation>
    <scope>NUCLEOTIDE SEQUENCE</scope>
</reference>
<dbReference type="Gene3D" id="3.30.420.10">
    <property type="entry name" value="Ribonuclease H-like superfamily/Ribonuclease H"/>
    <property type="match status" value="1"/>
</dbReference>
<organism evidence="2 3">
    <name type="scientific">Didymodactylos carnosus</name>
    <dbReference type="NCBI Taxonomy" id="1234261"/>
    <lineage>
        <taxon>Eukaryota</taxon>
        <taxon>Metazoa</taxon>
        <taxon>Spiralia</taxon>
        <taxon>Gnathifera</taxon>
        <taxon>Rotifera</taxon>
        <taxon>Eurotatoria</taxon>
        <taxon>Bdelloidea</taxon>
        <taxon>Philodinida</taxon>
        <taxon>Philodinidae</taxon>
        <taxon>Didymodactylos</taxon>
    </lineage>
</organism>
<evidence type="ECO:0000313" key="3">
    <source>
        <dbReference type="Proteomes" id="UP000682733"/>
    </source>
</evidence>
<name>A0A8S2IFR8_9BILA</name>
<dbReference type="GO" id="GO:0042800">
    <property type="term" value="F:histone H3K4 methyltransferase activity"/>
    <property type="evidence" value="ECO:0007669"/>
    <property type="project" value="TreeGrafter"/>
</dbReference>
<sequence>SSQSYYKAINWDKYGNGGYSDSSARADFGSVTGWRNERAMISSGTLRITLLKHALSGAGGIISNTKIPDECSDKKDEHILQNRRFARPSFIDTPDSQFDWSRGGKVGFGFGIGNGNTGCNVATDGNGGTLRLRMCSKMMSYNKSSLEDEEGRGRPSDFDDQALLQAVEEDESLTTRMLAEQFDVAQSTIWDDNDVKYQWPIPDRNGKKQHNINNDVYLAQLDRLEAAIKAKRPRKKNHIVFHHDNARPHVEHRVIQSINDKGWELLEHSPYAPTEAPTDYHVNCSLKNWQTGKVYDGLDDLVADVKAWIASKDRHFFARGIDRLPSKWEAVIEVDGDYAPE</sequence>
<dbReference type="GO" id="GO:0003690">
    <property type="term" value="F:double-stranded DNA binding"/>
    <property type="evidence" value="ECO:0007669"/>
    <property type="project" value="TreeGrafter"/>
</dbReference>
<dbReference type="GO" id="GO:0000014">
    <property type="term" value="F:single-stranded DNA endodeoxyribonuclease activity"/>
    <property type="evidence" value="ECO:0007669"/>
    <property type="project" value="TreeGrafter"/>
</dbReference>
<dbReference type="GO" id="GO:0015074">
    <property type="term" value="P:DNA integration"/>
    <property type="evidence" value="ECO:0007669"/>
    <property type="project" value="TreeGrafter"/>
</dbReference>
<dbReference type="GO" id="GO:0003697">
    <property type="term" value="F:single-stranded DNA binding"/>
    <property type="evidence" value="ECO:0007669"/>
    <property type="project" value="TreeGrafter"/>
</dbReference>
<dbReference type="GO" id="GO:0000793">
    <property type="term" value="C:condensed chromosome"/>
    <property type="evidence" value="ECO:0007669"/>
    <property type="project" value="TreeGrafter"/>
</dbReference>
<dbReference type="EMBL" id="CAJNOK010004954">
    <property type="protein sequence ID" value="CAF0955466.1"/>
    <property type="molecule type" value="Genomic_DNA"/>
</dbReference>
<dbReference type="PANTHER" id="PTHR46060">
    <property type="entry name" value="MARINER MOS1 TRANSPOSASE-LIKE PROTEIN"/>
    <property type="match status" value="1"/>
</dbReference>
<dbReference type="InterPro" id="IPR052709">
    <property type="entry name" value="Transposase-MT_Hybrid"/>
</dbReference>